<keyword evidence="1" id="KW-0812">Transmembrane</keyword>
<comment type="caution">
    <text evidence="2">The sequence shown here is derived from an EMBL/GenBank/DDBJ whole genome shotgun (WGS) entry which is preliminary data.</text>
</comment>
<keyword evidence="3" id="KW-1185">Reference proteome</keyword>
<gene>
    <name evidence="2" type="ORF">BES34_005125</name>
</gene>
<evidence type="ECO:0000256" key="1">
    <source>
        <dbReference type="SAM" id="Phobius"/>
    </source>
</evidence>
<feature type="transmembrane region" description="Helical" evidence="1">
    <location>
        <begin position="37"/>
        <end position="55"/>
    </location>
</feature>
<accession>A0ABX4YKV2</accession>
<proteinExistence type="predicted"/>
<keyword evidence="1" id="KW-0472">Membrane</keyword>
<keyword evidence="1" id="KW-1133">Transmembrane helix</keyword>
<organism evidence="2 3">
    <name type="scientific">Leptospira inadai serovar Lyme</name>
    <dbReference type="NCBI Taxonomy" id="293084"/>
    <lineage>
        <taxon>Bacteria</taxon>
        <taxon>Pseudomonadati</taxon>
        <taxon>Spirochaetota</taxon>
        <taxon>Spirochaetia</taxon>
        <taxon>Leptospirales</taxon>
        <taxon>Leptospiraceae</taxon>
        <taxon>Leptospira</taxon>
    </lineage>
</organism>
<protein>
    <submittedName>
        <fullName evidence="2">Uncharacterized protein</fullName>
    </submittedName>
</protein>
<dbReference type="Proteomes" id="UP000094669">
    <property type="component" value="Unassembled WGS sequence"/>
</dbReference>
<reference evidence="2" key="1">
    <citation type="submission" date="2018-01" db="EMBL/GenBank/DDBJ databases">
        <title>Genomic characterization of Leptospira inadai serogroup Lyme isolated from captured rat in Brazil and comparative analysis with human reference strain.</title>
        <authorList>
            <person name="Moreno L.Z."/>
            <person name="Loureiro A.P."/>
            <person name="Miraglia F."/>
            <person name="Kremer F.S."/>
            <person name="Eslabao M.R."/>
            <person name="Dellagostin O.A."/>
            <person name="Lilenbaum W."/>
            <person name="Moreno A.M."/>
        </authorList>
    </citation>
    <scope>NUCLEOTIDE SEQUENCE [LARGE SCALE GENOMIC DNA]</scope>
    <source>
        <strain evidence="2">M34/99</strain>
    </source>
</reference>
<sequence>MTRSQPRRGFPATIGPDFLSNPAWAVLVLRRYSKGGFFMRTFYLIFGLWVLWLYSSREYVTLGTYSSFQECNSAKTSDQSGIMLWKTECKESTK</sequence>
<dbReference type="EMBL" id="MCRM02000004">
    <property type="protein sequence ID" value="PNV75897.1"/>
    <property type="molecule type" value="Genomic_DNA"/>
</dbReference>
<name>A0ABX4YKV2_9LEPT</name>
<evidence type="ECO:0000313" key="3">
    <source>
        <dbReference type="Proteomes" id="UP000094669"/>
    </source>
</evidence>
<evidence type="ECO:0000313" key="2">
    <source>
        <dbReference type="EMBL" id="PNV75897.1"/>
    </source>
</evidence>